<dbReference type="GO" id="GO:0005524">
    <property type="term" value="F:ATP binding"/>
    <property type="evidence" value="ECO:0007669"/>
    <property type="project" value="InterPro"/>
</dbReference>
<dbReference type="InterPro" id="IPR000212">
    <property type="entry name" value="DNA_helicase_UvrD/REP"/>
</dbReference>
<dbReference type="Proteomes" id="UP000186744">
    <property type="component" value="Unassembled WGS sequence"/>
</dbReference>
<dbReference type="SUPFAM" id="SSF52540">
    <property type="entry name" value="P-loop containing nucleoside triphosphate hydrolases"/>
    <property type="match status" value="1"/>
</dbReference>
<organism evidence="3 4">
    <name type="scientific">Chryseobacterium ureilyticum</name>
    <dbReference type="NCBI Taxonomy" id="373668"/>
    <lineage>
        <taxon>Bacteria</taxon>
        <taxon>Pseudomonadati</taxon>
        <taxon>Bacteroidota</taxon>
        <taxon>Flavobacteriia</taxon>
        <taxon>Flavobacteriales</taxon>
        <taxon>Weeksellaceae</taxon>
        <taxon>Chryseobacterium group</taxon>
        <taxon>Chryseobacterium</taxon>
    </lineage>
</organism>
<keyword evidence="3" id="KW-0347">Helicase</keyword>
<dbReference type="GO" id="GO:0000725">
    <property type="term" value="P:recombinational repair"/>
    <property type="evidence" value="ECO:0007669"/>
    <property type="project" value="TreeGrafter"/>
</dbReference>
<dbReference type="STRING" id="373668.SAMN05421786_1051"/>
<dbReference type="GO" id="GO:0003677">
    <property type="term" value="F:DNA binding"/>
    <property type="evidence" value="ECO:0007669"/>
    <property type="project" value="InterPro"/>
</dbReference>
<dbReference type="InterPro" id="IPR027351">
    <property type="entry name" value="(+)RNA_virus_helicase_core_dom"/>
</dbReference>
<name>A0A1N7PA55_9FLAO</name>
<evidence type="ECO:0000313" key="4">
    <source>
        <dbReference type="Proteomes" id="UP000186744"/>
    </source>
</evidence>
<evidence type="ECO:0000259" key="2">
    <source>
        <dbReference type="Pfam" id="PF01443"/>
    </source>
</evidence>
<sequence>MDRKKLILAVAGSGKTKLVIETLNLEQRFLIITYTNNNYKTIKRRIATRFGYIPNNITILKFFDFIYSFCAKPFLFFEHKLKGIYWDEAPTFTRTLKSEDYKRYITKSNLLYYNRISKFIEITGTIPLIIEKLEKFYDYFIIDEFQDLGGHDFNLIMALSQAKLDFLYVGDFFQHTFTTSLDGATNINLYNDYSKYIKRLQNQNIHVDTKTLLKSHRCPPAICQFISDNLGIEMESNRTDETVIKIVNLDEIQEVLSNNNIVKLVYNNSNKLSYYSKNWGDCKGEDDYQDTCVIMTKSGTISLDKGDLKNIVSSTKNKLYVALSRTKGDCYIVRQK</sequence>
<evidence type="ECO:0000256" key="1">
    <source>
        <dbReference type="ARBA" id="ARBA00034923"/>
    </source>
</evidence>
<keyword evidence="3" id="KW-0378">Hydrolase</keyword>
<feature type="domain" description="(+)RNA virus helicase C-terminal" evidence="2">
    <location>
        <begin position="137"/>
        <end position="333"/>
    </location>
</feature>
<dbReference type="OrthoDB" id="5107704at2"/>
<keyword evidence="3" id="KW-0067">ATP-binding</keyword>
<protein>
    <recommendedName>
        <fullName evidence="1">DNA 3'-5' helicase II</fullName>
    </recommendedName>
</protein>
<dbReference type="InterPro" id="IPR027417">
    <property type="entry name" value="P-loop_NTPase"/>
</dbReference>
<dbReference type="Pfam" id="PF01443">
    <property type="entry name" value="Viral_helicase1"/>
    <property type="match status" value="1"/>
</dbReference>
<keyword evidence="3" id="KW-0547">Nucleotide-binding</keyword>
<dbReference type="RefSeq" id="WP_076552668.1">
    <property type="nucleotide sequence ID" value="NZ_FTOL01000005.1"/>
</dbReference>
<dbReference type="PANTHER" id="PTHR11070">
    <property type="entry name" value="UVRD / RECB / PCRA DNA HELICASE FAMILY MEMBER"/>
    <property type="match status" value="1"/>
</dbReference>
<keyword evidence="4" id="KW-1185">Reference proteome</keyword>
<dbReference type="EMBL" id="FTOL01000005">
    <property type="protein sequence ID" value="SIT07503.1"/>
    <property type="molecule type" value="Genomic_DNA"/>
</dbReference>
<dbReference type="GO" id="GO:0043138">
    <property type="term" value="F:3'-5' DNA helicase activity"/>
    <property type="evidence" value="ECO:0007669"/>
    <property type="project" value="TreeGrafter"/>
</dbReference>
<dbReference type="AlphaFoldDB" id="A0A1N7PA55"/>
<gene>
    <name evidence="3" type="ORF">SAMN05421786_1051</name>
</gene>
<evidence type="ECO:0000313" key="3">
    <source>
        <dbReference type="EMBL" id="SIT07503.1"/>
    </source>
</evidence>
<dbReference type="PANTHER" id="PTHR11070:SF2">
    <property type="entry name" value="ATP-DEPENDENT DNA HELICASE SRS2"/>
    <property type="match status" value="1"/>
</dbReference>
<reference evidence="4" key="1">
    <citation type="submission" date="2017-01" db="EMBL/GenBank/DDBJ databases">
        <authorList>
            <person name="Varghese N."/>
            <person name="Submissions S."/>
        </authorList>
    </citation>
    <scope>NUCLEOTIDE SEQUENCE [LARGE SCALE GENOMIC DNA]</scope>
    <source>
        <strain evidence="4">DSM 18017</strain>
    </source>
</reference>
<accession>A0A1N7PA55</accession>
<dbReference type="Gene3D" id="3.40.50.300">
    <property type="entry name" value="P-loop containing nucleotide triphosphate hydrolases"/>
    <property type="match status" value="1"/>
</dbReference>
<proteinExistence type="predicted"/>